<dbReference type="Pfam" id="PF02042">
    <property type="entry name" value="RWP-RK"/>
    <property type="match status" value="1"/>
</dbReference>
<dbReference type="Proteomes" id="UP001291623">
    <property type="component" value="Unassembled WGS sequence"/>
</dbReference>
<dbReference type="PANTHER" id="PTHR46373">
    <property type="entry name" value="PROTEIN RKD4"/>
    <property type="match status" value="1"/>
</dbReference>
<gene>
    <name evidence="9" type="ORF">RND71_033924</name>
</gene>
<dbReference type="GO" id="GO:0003700">
    <property type="term" value="F:DNA-binding transcription factor activity"/>
    <property type="evidence" value="ECO:0007669"/>
    <property type="project" value="InterPro"/>
</dbReference>
<evidence type="ECO:0000313" key="9">
    <source>
        <dbReference type="EMBL" id="KAK4347585.1"/>
    </source>
</evidence>
<dbReference type="EMBL" id="JAVYJV010000018">
    <property type="protein sequence ID" value="KAK4347585.1"/>
    <property type="molecule type" value="Genomic_DNA"/>
</dbReference>
<proteinExistence type="predicted"/>
<evidence type="ECO:0000256" key="6">
    <source>
        <dbReference type="ARBA" id="ARBA00023242"/>
    </source>
</evidence>
<evidence type="ECO:0000256" key="3">
    <source>
        <dbReference type="ARBA" id="ARBA00023054"/>
    </source>
</evidence>
<evidence type="ECO:0000313" key="10">
    <source>
        <dbReference type="Proteomes" id="UP001291623"/>
    </source>
</evidence>
<keyword evidence="4" id="KW-0238">DNA-binding</keyword>
<evidence type="ECO:0000256" key="7">
    <source>
        <dbReference type="SAM" id="Coils"/>
    </source>
</evidence>
<organism evidence="9 10">
    <name type="scientific">Anisodus tanguticus</name>
    <dbReference type="NCBI Taxonomy" id="243964"/>
    <lineage>
        <taxon>Eukaryota</taxon>
        <taxon>Viridiplantae</taxon>
        <taxon>Streptophyta</taxon>
        <taxon>Embryophyta</taxon>
        <taxon>Tracheophyta</taxon>
        <taxon>Spermatophyta</taxon>
        <taxon>Magnoliopsida</taxon>
        <taxon>eudicotyledons</taxon>
        <taxon>Gunneridae</taxon>
        <taxon>Pentapetalae</taxon>
        <taxon>asterids</taxon>
        <taxon>lamiids</taxon>
        <taxon>Solanales</taxon>
        <taxon>Solanaceae</taxon>
        <taxon>Solanoideae</taxon>
        <taxon>Hyoscyameae</taxon>
        <taxon>Anisodus</taxon>
    </lineage>
</organism>
<keyword evidence="6" id="KW-0539">Nucleus</keyword>
<reference evidence="9" key="1">
    <citation type="submission" date="2023-12" db="EMBL/GenBank/DDBJ databases">
        <title>Genome assembly of Anisodus tanguticus.</title>
        <authorList>
            <person name="Wang Y.-J."/>
        </authorList>
    </citation>
    <scope>NUCLEOTIDE SEQUENCE</scope>
    <source>
        <strain evidence="9">KB-2021</strain>
        <tissue evidence="9">Leaf</tissue>
    </source>
</reference>
<evidence type="ECO:0000256" key="1">
    <source>
        <dbReference type="ARBA" id="ARBA00004049"/>
    </source>
</evidence>
<dbReference type="GO" id="GO:0003677">
    <property type="term" value="F:DNA binding"/>
    <property type="evidence" value="ECO:0007669"/>
    <property type="project" value="UniProtKB-KW"/>
</dbReference>
<name>A0AAE1R8N7_9SOLA</name>
<dbReference type="InterPro" id="IPR003035">
    <property type="entry name" value="RWP-RK_dom"/>
</dbReference>
<evidence type="ECO:0000256" key="5">
    <source>
        <dbReference type="ARBA" id="ARBA00023163"/>
    </source>
</evidence>
<comment type="caution">
    <text evidence="9">The sequence shown here is derived from an EMBL/GenBank/DDBJ whole genome shotgun (WGS) entry which is preliminary data.</text>
</comment>
<comment type="function">
    <text evidence="1">Putative transcription factor.</text>
</comment>
<protein>
    <recommendedName>
        <fullName evidence="8">RWP-RK domain-containing protein</fullName>
    </recommendedName>
</protein>
<keyword evidence="3 7" id="KW-0175">Coiled coil</keyword>
<dbReference type="InterPro" id="IPR044607">
    <property type="entry name" value="RKD-like"/>
</dbReference>
<dbReference type="AlphaFoldDB" id="A0AAE1R8N7"/>
<feature type="coiled-coil region" evidence="7">
    <location>
        <begin position="117"/>
        <end position="157"/>
    </location>
</feature>
<accession>A0AAE1R8N7</accession>
<evidence type="ECO:0000259" key="8">
    <source>
        <dbReference type="PROSITE" id="PS51519"/>
    </source>
</evidence>
<evidence type="ECO:0000256" key="4">
    <source>
        <dbReference type="ARBA" id="ARBA00023125"/>
    </source>
</evidence>
<keyword evidence="10" id="KW-1185">Reference proteome</keyword>
<keyword evidence="5" id="KW-0804">Transcription</keyword>
<sequence length="195" mass="22660">MPRATRLDAVDLLFWAPSLIAHPLEIAFKYLLLPPNCPLDLVWTFLGKKLLDIPQPIKSKKRRAAKTEDIARLSLEDLAKYIDLPIVEASKKLKVGLTEPKKKCREFGIPRWPCWKIKSLGSLILDLQKEVQRQKEEDELAATIVEERKRMIEYERESIEKKPFMEDPLFNGWLCCSNLNLMLKLISKELNVEAY</sequence>
<feature type="domain" description="RWP-RK" evidence="8">
    <location>
        <begin position="55"/>
        <end position="140"/>
    </location>
</feature>
<dbReference type="PANTHER" id="PTHR46373:SF12">
    <property type="entry name" value="PROTEIN RKD5"/>
    <property type="match status" value="1"/>
</dbReference>
<dbReference type="PROSITE" id="PS51519">
    <property type="entry name" value="RWP_RK"/>
    <property type="match status" value="1"/>
</dbReference>
<keyword evidence="2" id="KW-0805">Transcription regulation</keyword>
<evidence type="ECO:0000256" key="2">
    <source>
        <dbReference type="ARBA" id="ARBA00023015"/>
    </source>
</evidence>